<dbReference type="PRINTS" id="PR00738">
    <property type="entry name" value="GLHYDRLASE20"/>
</dbReference>
<gene>
    <name evidence="10" type="primary">LOC113206667</name>
</gene>
<dbReference type="Gene3D" id="3.20.20.80">
    <property type="entry name" value="Glycosidases"/>
    <property type="match status" value="1"/>
</dbReference>
<dbReference type="InterPro" id="IPR025705">
    <property type="entry name" value="Beta_hexosaminidase_sua/sub"/>
</dbReference>
<dbReference type="RefSeq" id="XP_052130239.1">
    <property type="nucleotide sequence ID" value="XM_052274279.1"/>
</dbReference>
<evidence type="ECO:0000256" key="6">
    <source>
        <dbReference type="ARBA" id="ARBA00023295"/>
    </source>
</evidence>
<keyword evidence="5" id="KW-0325">Glycoprotein</keyword>
<organism evidence="9 10">
    <name type="scientific">Frankliniella occidentalis</name>
    <name type="common">Western flower thrips</name>
    <name type="synonym">Euthrips occidentalis</name>
    <dbReference type="NCBI Taxonomy" id="133901"/>
    <lineage>
        <taxon>Eukaryota</taxon>
        <taxon>Metazoa</taxon>
        <taxon>Ecdysozoa</taxon>
        <taxon>Arthropoda</taxon>
        <taxon>Hexapoda</taxon>
        <taxon>Insecta</taxon>
        <taxon>Pterygota</taxon>
        <taxon>Neoptera</taxon>
        <taxon>Paraneoptera</taxon>
        <taxon>Thysanoptera</taxon>
        <taxon>Terebrantia</taxon>
        <taxon>Thripoidea</taxon>
        <taxon>Thripidae</taxon>
        <taxon>Frankliniella</taxon>
    </lineage>
</organism>
<dbReference type="InterPro" id="IPR029019">
    <property type="entry name" value="HEX_eukaryotic_N"/>
</dbReference>
<dbReference type="InterPro" id="IPR029018">
    <property type="entry name" value="Hex-like_dom2"/>
</dbReference>
<evidence type="ECO:0000256" key="2">
    <source>
        <dbReference type="ARBA" id="ARBA00006285"/>
    </source>
</evidence>
<dbReference type="GO" id="GO:0030203">
    <property type="term" value="P:glycosaminoglycan metabolic process"/>
    <property type="evidence" value="ECO:0007669"/>
    <property type="project" value="TreeGrafter"/>
</dbReference>
<dbReference type="AlphaFoldDB" id="A0A9C6X6Z9"/>
<dbReference type="GO" id="GO:0005975">
    <property type="term" value="P:carbohydrate metabolic process"/>
    <property type="evidence" value="ECO:0007669"/>
    <property type="project" value="InterPro"/>
</dbReference>
<dbReference type="SUPFAM" id="SSF51445">
    <property type="entry name" value="(Trans)glycosidases"/>
    <property type="match status" value="1"/>
</dbReference>
<dbReference type="Pfam" id="PF00728">
    <property type="entry name" value="Glyco_hydro_20"/>
    <property type="match status" value="1"/>
</dbReference>
<dbReference type="InterPro" id="IPR015883">
    <property type="entry name" value="Glyco_hydro_20_cat"/>
</dbReference>
<evidence type="ECO:0000313" key="9">
    <source>
        <dbReference type="Proteomes" id="UP000504606"/>
    </source>
</evidence>
<evidence type="ECO:0000259" key="8">
    <source>
        <dbReference type="Pfam" id="PF14845"/>
    </source>
</evidence>
<evidence type="ECO:0000313" key="10">
    <source>
        <dbReference type="RefSeq" id="XP_052130239.1"/>
    </source>
</evidence>
<dbReference type="Gene3D" id="3.30.379.10">
    <property type="entry name" value="Chitobiase/beta-hexosaminidase domain 2-like"/>
    <property type="match status" value="1"/>
</dbReference>
<dbReference type="Pfam" id="PF14845">
    <property type="entry name" value="Glycohydro_20b2"/>
    <property type="match status" value="1"/>
</dbReference>
<evidence type="ECO:0000256" key="4">
    <source>
        <dbReference type="ARBA" id="ARBA00022801"/>
    </source>
</evidence>
<comment type="catalytic activity">
    <reaction evidence="1">
        <text>Hydrolysis of terminal non-reducing N-acetyl-D-hexosamine residues in N-acetyl-beta-D-hexosaminides.</text>
        <dbReference type="EC" id="3.2.1.52"/>
    </reaction>
</comment>
<dbReference type="KEGG" id="foc:113206667"/>
<evidence type="ECO:0000256" key="1">
    <source>
        <dbReference type="ARBA" id="ARBA00001231"/>
    </source>
</evidence>
<evidence type="ECO:0000256" key="5">
    <source>
        <dbReference type="ARBA" id="ARBA00023180"/>
    </source>
</evidence>
<reference evidence="10" key="1">
    <citation type="submission" date="2025-08" db="UniProtKB">
        <authorList>
            <consortium name="RefSeq"/>
        </authorList>
    </citation>
    <scope>IDENTIFICATION</scope>
    <source>
        <tissue evidence="10">Whole organism</tissue>
    </source>
</reference>
<keyword evidence="9" id="KW-1185">Reference proteome</keyword>
<evidence type="ECO:0000256" key="3">
    <source>
        <dbReference type="ARBA" id="ARBA00012663"/>
    </source>
</evidence>
<dbReference type="PANTHER" id="PTHR22600:SF42">
    <property type="entry name" value="BETA-N-ACETYLHEXOSAMINIDASE"/>
    <property type="match status" value="1"/>
</dbReference>
<sequence>MSLRRQPLKSSNLDNKVKLSDNVLKFGQGLNGIDNAYTLISTQDYASGGPLRKPAKELYVVRVRSTALTSVAAIACRAPSYEYRCDARRGGCVRTTKQSGQLERRNSSAWDEFAWSLRACQVRCGRAGSLWPLPTGAVSLGARLAVVTAGDLLLPPSCASSPRLAHLLHLAHRGLQRRLQAEEVASRAQYARGGHARALRPPWTLPPDLDPRAQLRRGRSRRSAAASTAQLDVEVCVQGDSLALDWYTDESYALDGLYEEEPRQDDEGRARRVLKARIVAATYFGARHALETLSQLVAHTGPPPDGNSDGSLVVPDRFSVTDAPAYPHRGLLLDTSRNYYTPAYIRTTINAMAQNKLNVLHWHITDSQSFPYESNSLPQMSAYGAFSARQTYPSRTVRELSRFALARGVRLLPELDAPAHAAAGWGWGRAAGLGELVVCAAQQPWIRYCVEPPCGQLNPANPNVYRVLAALFQDMLKDFY</sequence>
<proteinExistence type="inferred from homology"/>
<accession>A0A9C6X6Z9</accession>
<comment type="similarity">
    <text evidence="2">Belongs to the glycosyl hydrolase 20 family.</text>
</comment>
<feature type="domain" description="Beta-hexosaminidase eukaryotic type N-terminal" evidence="8">
    <location>
        <begin position="202"/>
        <end position="296"/>
    </location>
</feature>
<dbReference type="OrthoDB" id="428480at2759"/>
<feature type="domain" description="Glycoside hydrolase family 20 catalytic" evidence="7">
    <location>
        <begin position="326"/>
        <end position="478"/>
    </location>
</feature>
<dbReference type="GeneID" id="113206667"/>
<dbReference type="GO" id="GO:0005886">
    <property type="term" value="C:plasma membrane"/>
    <property type="evidence" value="ECO:0007669"/>
    <property type="project" value="TreeGrafter"/>
</dbReference>
<keyword evidence="4" id="KW-0378">Hydrolase</keyword>
<keyword evidence="6" id="KW-0326">Glycosidase</keyword>
<dbReference type="InterPro" id="IPR017853">
    <property type="entry name" value="GH"/>
</dbReference>
<dbReference type="GO" id="GO:0016231">
    <property type="term" value="F:beta-N-acetylglucosaminidase activity"/>
    <property type="evidence" value="ECO:0007669"/>
    <property type="project" value="TreeGrafter"/>
</dbReference>
<protein>
    <recommendedName>
        <fullName evidence="3">beta-N-acetylhexosaminidase</fullName>
        <ecNumber evidence="3">3.2.1.52</ecNumber>
    </recommendedName>
</protein>
<feature type="non-terminal residue" evidence="10">
    <location>
        <position position="480"/>
    </location>
</feature>
<dbReference type="PANTHER" id="PTHR22600">
    <property type="entry name" value="BETA-HEXOSAMINIDASE"/>
    <property type="match status" value="1"/>
</dbReference>
<dbReference type="EC" id="3.2.1.52" evidence="3"/>
<dbReference type="SUPFAM" id="SSF55545">
    <property type="entry name" value="beta-N-acetylhexosaminidase-like domain"/>
    <property type="match status" value="1"/>
</dbReference>
<name>A0A9C6X6Z9_FRAOC</name>
<evidence type="ECO:0000259" key="7">
    <source>
        <dbReference type="Pfam" id="PF00728"/>
    </source>
</evidence>
<dbReference type="Proteomes" id="UP000504606">
    <property type="component" value="Unplaced"/>
</dbReference>